<dbReference type="EMBL" id="KB908504">
    <property type="protein sequence ID" value="EOA89584.1"/>
    <property type="molecule type" value="Genomic_DNA"/>
</dbReference>
<proteinExistence type="predicted"/>
<dbReference type="RefSeq" id="XP_008022569.1">
    <property type="nucleotide sequence ID" value="XM_008024378.1"/>
</dbReference>
<gene>
    <name evidence="1" type="ORF">SETTUDRAFT_167437</name>
</gene>
<dbReference type="GeneID" id="19400173"/>
<reference evidence="1 2" key="2">
    <citation type="journal article" date="2013" name="PLoS Genet.">
        <title>Comparative genome structure, secondary metabolite, and effector coding capacity across Cochliobolus pathogens.</title>
        <authorList>
            <person name="Condon B.J."/>
            <person name="Leng Y."/>
            <person name="Wu D."/>
            <person name="Bushley K.E."/>
            <person name="Ohm R.A."/>
            <person name="Otillar R."/>
            <person name="Martin J."/>
            <person name="Schackwitz W."/>
            <person name="Grimwood J."/>
            <person name="MohdZainudin N."/>
            <person name="Xue C."/>
            <person name="Wang R."/>
            <person name="Manning V.A."/>
            <person name="Dhillon B."/>
            <person name="Tu Z.J."/>
            <person name="Steffenson B.J."/>
            <person name="Salamov A."/>
            <person name="Sun H."/>
            <person name="Lowry S."/>
            <person name="LaButti K."/>
            <person name="Han J."/>
            <person name="Copeland A."/>
            <person name="Lindquist E."/>
            <person name="Barry K."/>
            <person name="Schmutz J."/>
            <person name="Baker S.E."/>
            <person name="Ciuffetti L.M."/>
            <person name="Grigoriev I.V."/>
            <person name="Zhong S."/>
            <person name="Turgeon B.G."/>
        </authorList>
    </citation>
    <scope>NUCLEOTIDE SEQUENCE [LARGE SCALE GENOMIC DNA]</scope>
    <source>
        <strain evidence="2">28A</strain>
    </source>
</reference>
<sequence length="61" mass="7219">MTYASHQENIPLAFRKIESRSYKRNRRSIQPAVEQRKLSLKKEALLFVVKHNHKASFLVQP</sequence>
<dbReference type="Proteomes" id="UP000016935">
    <property type="component" value="Unassembled WGS sequence"/>
</dbReference>
<evidence type="ECO:0000313" key="1">
    <source>
        <dbReference type="EMBL" id="EOA89584.1"/>
    </source>
</evidence>
<dbReference type="AlphaFoldDB" id="R0KKD5"/>
<accession>R0KKD5</accession>
<keyword evidence="2" id="KW-1185">Reference proteome</keyword>
<dbReference type="HOGENOM" id="CLU_2924172_0_0_1"/>
<protein>
    <submittedName>
        <fullName evidence="1">Uncharacterized protein</fullName>
    </submittedName>
</protein>
<name>R0KKD5_EXST2</name>
<evidence type="ECO:0000313" key="2">
    <source>
        <dbReference type="Proteomes" id="UP000016935"/>
    </source>
</evidence>
<reference evidence="1 2" key="1">
    <citation type="journal article" date="2012" name="PLoS Pathog.">
        <title>Diverse lifestyles and strategies of plant pathogenesis encoded in the genomes of eighteen Dothideomycetes fungi.</title>
        <authorList>
            <person name="Ohm R.A."/>
            <person name="Feau N."/>
            <person name="Henrissat B."/>
            <person name="Schoch C.L."/>
            <person name="Horwitz B.A."/>
            <person name="Barry K.W."/>
            <person name="Condon B.J."/>
            <person name="Copeland A.C."/>
            <person name="Dhillon B."/>
            <person name="Glaser F."/>
            <person name="Hesse C.N."/>
            <person name="Kosti I."/>
            <person name="LaButti K."/>
            <person name="Lindquist E.A."/>
            <person name="Lucas S."/>
            <person name="Salamov A.A."/>
            <person name="Bradshaw R.E."/>
            <person name="Ciuffetti L."/>
            <person name="Hamelin R.C."/>
            <person name="Kema G.H.J."/>
            <person name="Lawrence C."/>
            <person name="Scott J.A."/>
            <person name="Spatafora J.W."/>
            <person name="Turgeon B.G."/>
            <person name="de Wit P.J.G.M."/>
            <person name="Zhong S."/>
            <person name="Goodwin S.B."/>
            <person name="Grigoriev I.V."/>
        </authorList>
    </citation>
    <scope>NUCLEOTIDE SEQUENCE [LARGE SCALE GENOMIC DNA]</scope>
    <source>
        <strain evidence="2">28A</strain>
    </source>
</reference>
<organism evidence="1 2">
    <name type="scientific">Exserohilum turcicum (strain 28A)</name>
    <name type="common">Northern leaf blight fungus</name>
    <name type="synonym">Setosphaeria turcica</name>
    <dbReference type="NCBI Taxonomy" id="671987"/>
    <lineage>
        <taxon>Eukaryota</taxon>
        <taxon>Fungi</taxon>
        <taxon>Dikarya</taxon>
        <taxon>Ascomycota</taxon>
        <taxon>Pezizomycotina</taxon>
        <taxon>Dothideomycetes</taxon>
        <taxon>Pleosporomycetidae</taxon>
        <taxon>Pleosporales</taxon>
        <taxon>Pleosporineae</taxon>
        <taxon>Pleosporaceae</taxon>
        <taxon>Exserohilum</taxon>
    </lineage>
</organism>